<name>A0A8S5MTZ0_9VIRU</name>
<dbReference type="EMBL" id="BK014988">
    <property type="protein sequence ID" value="DAD85821.1"/>
    <property type="molecule type" value="Genomic_DNA"/>
</dbReference>
<accession>A0A8S5MTZ0</accession>
<evidence type="ECO:0000313" key="2">
    <source>
        <dbReference type="EMBL" id="DAD85821.1"/>
    </source>
</evidence>
<protein>
    <submittedName>
        <fullName evidence="2">Uncharacterized protein</fullName>
    </submittedName>
</protein>
<keyword evidence="1" id="KW-0472">Membrane</keyword>
<sequence length="30" mass="3216">MNFGILMIQGLVNSFGTTVMVAFTVAVHNC</sequence>
<evidence type="ECO:0000256" key="1">
    <source>
        <dbReference type="SAM" id="Phobius"/>
    </source>
</evidence>
<keyword evidence="1" id="KW-1133">Transmembrane helix</keyword>
<organism evidence="2">
    <name type="scientific">Inoviridae sp. ctDEu7</name>
    <dbReference type="NCBI Taxonomy" id="2826759"/>
    <lineage>
        <taxon>Viruses</taxon>
        <taxon>Monodnaviria</taxon>
        <taxon>Loebvirae</taxon>
        <taxon>Hofneiviricota</taxon>
        <taxon>Faserviricetes</taxon>
        <taxon>Tubulavirales</taxon>
        <taxon>Inoviridae</taxon>
    </lineage>
</organism>
<proteinExistence type="predicted"/>
<reference evidence="2" key="1">
    <citation type="journal article" date="2021" name="Proc. Natl. Acad. Sci. U.S.A.">
        <title>A Catalog of Tens of Thousands of Viruses from Human Metagenomes Reveals Hidden Associations with Chronic Diseases.</title>
        <authorList>
            <person name="Tisza M.J."/>
            <person name="Buck C.B."/>
        </authorList>
    </citation>
    <scope>NUCLEOTIDE SEQUENCE</scope>
    <source>
        <strain evidence="2">CtDEu7</strain>
    </source>
</reference>
<keyword evidence="1" id="KW-0812">Transmembrane</keyword>
<feature type="transmembrane region" description="Helical" evidence="1">
    <location>
        <begin position="6"/>
        <end position="27"/>
    </location>
</feature>